<evidence type="ECO:0000256" key="2">
    <source>
        <dbReference type="RuleBase" id="RU362042"/>
    </source>
</evidence>
<dbReference type="InterPro" id="IPR036286">
    <property type="entry name" value="LexA/Signal_pep-like_sf"/>
</dbReference>
<evidence type="ECO:0000313" key="4">
    <source>
        <dbReference type="EMBL" id="OGK05683.1"/>
    </source>
</evidence>
<comment type="caution">
    <text evidence="4">The sequence shown here is derived from an EMBL/GenBank/DDBJ whole genome shotgun (WGS) entry which is preliminary data.</text>
</comment>
<dbReference type="EMBL" id="MFYX01000050">
    <property type="protein sequence ID" value="OGK05683.1"/>
    <property type="molecule type" value="Genomic_DNA"/>
</dbReference>
<keyword evidence="2" id="KW-0378">Hydrolase</keyword>
<dbReference type="EC" id="3.4.21.89" evidence="2"/>
<feature type="transmembrane region" description="Helical" evidence="2">
    <location>
        <begin position="21"/>
        <end position="42"/>
    </location>
</feature>
<keyword evidence="2" id="KW-0645">Protease</keyword>
<dbReference type="PANTHER" id="PTHR43390:SF1">
    <property type="entry name" value="CHLOROPLAST PROCESSING PEPTIDASE"/>
    <property type="match status" value="1"/>
</dbReference>
<comment type="catalytic activity">
    <reaction evidence="2">
        <text>Cleavage of hydrophobic, N-terminal signal or leader sequences from secreted and periplasmic proteins.</text>
        <dbReference type="EC" id="3.4.21.89"/>
    </reaction>
</comment>
<organism evidence="4 5">
    <name type="scientific">Candidatus Raymondbacteria bacterium RIFOXYD12_FULL_49_13</name>
    <dbReference type="NCBI Taxonomy" id="1817890"/>
    <lineage>
        <taxon>Bacteria</taxon>
        <taxon>Raymondiibacteriota</taxon>
    </lineage>
</organism>
<dbReference type="CDD" id="cd06530">
    <property type="entry name" value="S26_SPase_I"/>
    <property type="match status" value="1"/>
</dbReference>
<reference evidence="4 5" key="1">
    <citation type="journal article" date="2016" name="Nat. Commun.">
        <title>Thousands of microbial genomes shed light on interconnected biogeochemical processes in an aquifer system.</title>
        <authorList>
            <person name="Anantharaman K."/>
            <person name="Brown C.T."/>
            <person name="Hug L.A."/>
            <person name="Sharon I."/>
            <person name="Castelle C.J."/>
            <person name="Probst A.J."/>
            <person name="Thomas B.C."/>
            <person name="Singh A."/>
            <person name="Wilkins M.J."/>
            <person name="Karaoz U."/>
            <person name="Brodie E.L."/>
            <person name="Williams K.H."/>
            <person name="Hubbard S.S."/>
            <person name="Banfield J.F."/>
        </authorList>
    </citation>
    <scope>NUCLEOTIDE SEQUENCE [LARGE SCALE GENOMIC DNA]</scope>
</reference>
<dbReference type="GO" id="GO:0004252">
    <property type="term" value="F:serine-type endopeptidase activity"/>
    <property type="evidence" value="ECO:0007669"/>
    <property type="project" value="InterPro"/>
</dbReference>
<name>A0A1F7FGD6_UNCRA</name>
<comment type="similarity">
    <text evidence="1 2">Belongs to the peptidase S26 family.</text>
</comment>
<keyword evidence="2" id="KW-0472">Membrane</keyword>
<feature type="domain" description="Peptidase S26" evidence="3">
    <location>
        <begin position="263"/>
        <end position="307"/>
    </location>
</feature>
<protein>
    <recommendedName>
        <fullName evidence="2">Signal peptidase I</fullName>
        <ecNumber evidence="2">3.4.21.89</ecNumber>
    </recommendedName>
</protein>
<dbReference type="NCBIfam" id="TIGR02227">
    <property type="entry name" value="sigpep_I_bact"/>
    <property type="match status" value="1"/>
</dbReference>
<evidence type="ECO:0000259" key="3">
    <source>
        <dbReference type="Pfam" id="PF10502"/>
    </source>
</evidence>
<evidence type="ECO:0000313" key="5">
    <source>
        <dbReference type="Proteomes" id="UP000179243"/>
    </source>
</evidence>
<gene>
    <name evidence="4" type="ORF">A2519_03795</name>
</gene>
<dbReference type="InterPro" id="IPR019533">
    <property type="entry name" value="Peptidase_S26"/>
</dbReference>
<dbReference type="GO" id="GO:0006465">
    <property type="term" value="P:signal peptide processing"/>
    <property type="evidence" value="ECO:0007669"/>
    <property type="project" value="InterPro"/>
</dbReference>
<comment type="subcellular location">
    <subcellularLocation>
        <location evidence="2">Membrane</location>
        <topology evidence="2">Single-pass type II membrane protein</topology>
    </subcellularLocation>
</comment>
<proteinExistence type="inferred from homology"/>
<dbReference type="AlphaFoldDB" id="A0A1F7FGD6"/>
<dbReference type="GO" id="GO:0009003">
    <property type="term" value="F:signal peptidase activity"/>
    <property type="evidence" value="ECO:0007669"/>
    <property type="project" value="UniProtKB-EC"/>
</dbReference>
<dbReference type="SUPFAM" id="SSF51306">
    <property type="entry name" value="LexA/Signal peptidase"/>
    <property type="match status" value="1"/>
</dbReference>
<dbReference type="Proteomes" id="UP000179243">
    <property type="component" value="Unassembled WGS sequence"/>
</dbReference>
<dbReference type="PRINTS" id="PR00727">
    <property type="entry name" value="LEADERPTASE"/>
</dbReference>
<keyword evidence="2" id="KW-0812">Transmembrane</keyword>
<dbReference type="Pfam" id="PF10502">
    <property type="entry name" value="Peptidase_S26"/>
    <property type="match status" value="2"/>
</dbReference>
<feature type="domain" description="Peptidase S26" evidence="3">
    <location>
        <begin position="23"/>
        <end position="139"/>
    </location>
</feature>
<sequence length="323" mass="36442">MSAFHEAGQDTRSPRDFKVMALELAEFIIGVVVVAALFRIFLFQSFSISGTVMDNTLLPGDRIFVNKFIYGPLVPCTGHRAFTIKNPSPGDVVAFRSLDDNSRFSVLRCVAGPGDMVEIAKKKCRINGAEYLFPASALAGDEFQIDARYSPRDNLEKVAVPAKDDVVRTDSLSLYGFDCLVSLIRQENPDVRVSTTTDLLVNGAVCDNLMLAELMASYRRTNASLNFDTMTWIELRNVRNFLVARNDSSSYRFRRALYMDGHPVREYTVTSDCYFLISDNWDQGPDSRYFGPISGRRILGRVSCVYWSADTNAIHWKRVLRFI</sequence>
<dbReference type="PANTHER" id="PTHR43390">
    <property type="entry name" value="SIGNAL PEPTIDASE I"/>
    <property type="match status" value="1"/>
</dbReference>
<dbReference type="Gene3D" id="2.10.109.10">
    <property type="entry name" value="Umud Fragment, subunit A"/>
    <property type="match status" value="1"/>
</dbReference>
<dbReference type="GO" id="GO:0016020">
    <property type="term" value="C:membrane"/>
    <property type="evidence" value="ECO:0007669"/>
    <property type="project" value="UniProtKB-SubCell"/>
</dbReference>
<keyword evidence="2" id="KW-1133">Transmembrane helix</keyword>
<dbReference type="InterPro" id="IPR000223">
    <property type="entry name" value="Pept_S26A_signal_pept_1"/>
</dbReference>
<evidence type="ECO:0000256" key="1">
    <source>
        <dbReference type="ARBA" id="ARBA00009370"/>
    </source>
</evidence>
<accession>A0A1F7FGD6</accession>